<reference evidence="4" key="1">
    <citation type="submission" date="2020-11" db="EMBL/GenBank/DDBJ databases">
        <authorList>
            <person name="Tran Van P."/>
        </authorList>
    </citation>
    <scope>NUCLEOTIDE SEQUENCE</scope>
</reference>
<dbReference type="InterPro" id="IPR027357">
    <property type="entry name" value="DOCKER_dom"/>
</dbReference>
<dbReference type="InterPro" id="IPR043161">
    <property type="entry name" value="DOCK_C_lobe_A"/>
</dbReference>
<dbReference type="InterPro" id="IPR026791">
    <property type="entry name" value="DOCK"/>
</dbReference>
<feature type="domain" description="DOCKER" evidence="3">
    <location>
        <begin position="262"/>
        <end position="513"/>
    </location>
</feature>
<dbReference type="GO" id="GO:0005886">
    <property type="term" value="C:plasma membrane"/>
    <property type="evidence" value="ECO:0007669"/>
    <property type="project" value="TreeGrafter"/>
</dbReference>
<dbReference type="AlphaFoldDB" id="A0A7R9DSZ7"/>
<dbReference type="GO" id="GO:0005085">
    <property type="term" value="F:guanyl-nucleotide exchange factor activity"/>
    <property type="evidence" value="ECO:0007669"/>
    <property type="project" value="UniProtKB-KW"/>
</dbReference>
<dbReference type="GO" id="GO:0007520">
    <property type="term" value="P:myoblast fusion"/>
    <property type="evidence" value="ECO:0007669"/>
    <property type="project" value="TreeGrafter"/>
</dbReference>
<evidence type="ECO:0000256" key="1">
    <source>
        <dbReference type="ARBA" id="ARBA00022658"/>
    </source>
</evidence>
<dbReference type="GO" id="GO:0031267">
    <property type="term" value="F:small GTPase binding"/>
    <property type="evidence" value="ECO:0007669"/>
    <property type="project" value="TreeGrafter"/>
</dbReference>
<evidence type="ECO:0000259" key="3">
    <source>
        <dbReference type="PROSITE" id="PS51651"/>
    </source>
</evidence>
<gene>
    <name evidence="4" type="ORF">TPSB3V08_LOCUS12824</name>
</gene>
<dbReference type="Gene3D" id="1.25.40.410">
    <property type="match status" value="1"/>
</dbReference>
<keyword evidence="1" id="KW-0344">Guanine-nucleotide releasing factor</keyword>
<name>A0A7R9DSZ7_TIMPO</name>
<dbReference type="Pfam" id="PF06920">
    <property type="entry name" value="DHR-2_Lobe_A"/>
    <property type="match status" value="1"/>
</dbReference>
<dbReference type="InterPro" id="IPR046769">
    <property type="entry name" value="DOCKER_Lobe_A"/>
</dbReference>
<comment type="similarity">
    <text evidence="2">Belongs to the DOCK family.</text>
</comment>
<organism evidence="4">
    <name type="scientific">Timema poppense</name>
    <name type="common">Walking stick</name>
    <dbReference type="NCBI Taxonomy" id="170557"/>
    <lineage>
        <taxon>Eukaryota</taxon>
        <taxon>Metazoa</taxon>
        <taxon>Ecdysozoa</taxon>
        <taxon>Arthropoda</taxon>
        <taxon>Hexapoda</taxon>
        <taxon>Insecta</taxon>
        <taxon>Pterygota</taxon>
        <taxon>Neoptera</taxon>
        <taxon>Polyneoptera</taxon>
        <taxon>Phasmatodea</taxon>
        <taxon>Timematodea</taxon>
        <taxon>Timematoidea</taxon>
        <taxon>Timematidae</taxon>
        <taxon>Timema</taxon>
    </lineage>
</organism>
<dbReference type="GO" id="GO:0016477">
    <property type="term" value="P:cell migration"/>
    <property type="evidence" value="ECO:0007669"/>
    <property type="project" value="TreeGrafter"/>
</dbReference>
<dbReference type="PANTHER" id="PTHR45653">
    <property type="entry name" value="DEDICATOR OF CYTOKINESIS"/>
    <property type="match status" value="1"/>
</dbReference>
<accession>A0A7R9DSZ7</accession>
<protein>
    <recommendedName>
        <fullName evidence="3">DOCKER domain-containing protein</fullName>
    </recommendedName>
</protein>
<evidence type="ECO:0000256" key="2">
    <source>
        <dbReference type="PROSITE-ProRule" id="PRU00984"/>
    </source>
</evidence>
<sequence length="513" mass="59790">MEHSTVRGQVWSTPQCGDRYGALYSKGTGMEHSTMREHVWSTPPWGNRYGALHSEGTGMEHFTVREQVWSTPQRGNRYGALHHERTGMEHSTMREQVWSTPQCGDRYGALHNEGTGMEHSTVREQVRSTPQCWDRYGALHCEGTGMEHSTVRGQVWSTPQQGTGMEPSTVREQVWGNRYGALHSEGTGMEPSTVREQVWGNRYGTLHSEGTGMEHSTMREQGIKFVKTVTRLMERLLEYRCIITDENKENRMSCTVNLLDFYSEINRKEMYIRYVNKLCDLHLECDNYTEAAYTLKLHSKLLNWSDTTLPPLLKSNKFPHCQTHRELKEALYYHIMDYFDKGKMWECALTVCKELVTQYEEEIFDYIQLSSLLKRMSQFYDSIMKQIRPEPEYFRVAFYGRGFPAFLQNKVFVYRGKEYERLSDFCSRTLNQLPNAELMSKLTPPGEDVTESQHQCILARFKDPAQLLSGIKSRQDLLRCSDVQINKVDPLMDERKQRLSGKPVNDQILRYHR</sequence>
<dbReference type="PROSITE" id="PS51651">
    <property type="entry name" value="DOCKER"/>
    <property type="match status" value="1"/>
</dbReference>
<dbReference type="EMBL" id="OD019995">
    <property type="protein sequence ID" value="CAD7419166.1"/>
    <property type="molecule type" value="Genomic_DNA"/>
</dbReference>
<dbReference type="GO" id="GO:0007264">
    <property type="term" value="P:small GTPase-mediated signal transduction"/>
    <property type="evidence" value="ECO:0007669"/>
    <property type="project" value="InterPro"/>
</dbReference>
<dbReference type="GO" id="GO:0005737">
    <property type="term" value="C:cytoplasm"/>
    <property type="evidence" value="ECO:0007669"/>
    <property type="project" value="TreeGrafter"/>
</dbReference>
<evidence type="ECO:0000313" key="4">
    <source>
        <dbReference type="EMBL" id="CAD7419166.1"/>
    </source>
</evidence>
<dbReference type="FunFam" id="1.25.40.410:FF:000004">
    <property type="entry name" value="Dedicator of cytokinesis protein 1"/>
    <property type="match status" value="1"/>
</dbReference>
<proteinExistence type="inferred from homology"/>
<dbReference type="PANTHER" id="PTHR45653:SF10">
    <property type="entry name" value="MYOBLAST CITY, ISOFORM B"/>
    <property type="match status" value="1"/>
</dbReference>